<name>A0A022RWT9_ERYGU</name>
<proteinExistence type="predicted"/>
<dbReference type="Proteomes" id="UP000030748">
    <property type="component" value="Unassembled WGS sequence"/>
</dbReference>
<sequence length="108" mass="13168">MAIDHAEGFKSCWWRWRTRSSWRMSQSLCRRTAASDMRYSFSDRTIWDWCTTNRSRFISSRFPALSRFAWFLKFSVCFCFLILDRRADSRFDSMRLRFLSSTTFLQLL</sequence>
<dbReference type="EMBL" id="KI630214">
    <property type="protein sequence ID" value="EYU44519.1"/>
    <property type="molecule type" value="Genomic_DNA"/>
</dbReference>
<protein>
    <submittedName>
        <fullName evidence="1">Uncharacterized protein</fullName>
    </submittedName>
</protein>
<accession>A0A022RWT9</accession>
<dbReference type="AlphaFoldDB" id="A0A022RWT9"/>
<gene>
    <name evidence="1" type="ORF">MIMGU_mgv1a016758mg</name>
</gene>
<organism evidence="1 2">
    <name type="scientific">Erythranthe guttata</name>
    <name type="common">Yellow monkey flower</name>
    <name type="synonym">Mimulus guttatus</name>
    <dbReference type="NCBI Taxonomy" id="4155"/>
    <lineage>
        <taxon>Eukaryota</taxon>
        <taxon>Viridiplantae</taxon>
        <taxon>Streptophyta</taxon>
        <taxon>Embryophyta</taxon>
        <taxon>Tracheophyta</taxon>
        <taxon>Spermatophyta</taxon>
        <taxon>Magnoliopsida</taxon>
        <taxon>eudicotyledons</taxon>
        <taxon>Gunneridae</taxon>
        <taxon>Pentapetalae</taxon>
        <taxon>asterids</taxon>
        <taxon>lamiids</taxon>
        <taxon>Lamiales</taxon>
        <taxon>Phrymaceae</taxon>
        <taxon>Erythranthe</taxon>
    </lineage>
</organism>
<evidence type="ECO:0000313" key="1">
    <source>
        <dbReference type="EMBL" id="EYU44519.1"/>
    </source>
</evidence>
<keyword evidence="2" id="KW-1185">Reference proteome</keyword>
<evidence type="ECO:0000313" key="2">
    <source>
        <dbReference type="Proteomes" id="UP000030748"/>
    </source>
</evidence>
<reference evidence="1 2" key="1">
    <citation type="journal article" date="2013" name="Proc. Natl. Acad. Sci. U.S.A.">
        <title>Fine-scale variation in meiotic recombination in Mimulus inferred from population shotgun sequencing.</title>
        <authorList>
            <person name="Hellsten U."/>
            <person name="Wright K.M."/>
            <person name="Jenkins J."/>
            <person name="Shu S."/>
            <person name="Yuan Y."/>
            <person name="Wessler S.R."/>
            <person name="Schmutz J."/>
            <person name="Willis J.H."/>
            <person name="Rokhsar D.S."/>
        </authorList>
    </citation>
    <scope>NUCLEOTIDE SEQUENCE [LARGE SCALE GENOMIC DNA]</scope>
    <source>
        <strain evidence="2">cv. DUN x IM62</strain>
    </source>
</reference>